<reference evidence="1 2" key="1">
    <citation type="journal article" date="2015" name="Nature">
        <title>rRNA introns, odd ribosomes, and small enigmatic genomes across a large radiation of phyla.</title>
        <authorList>
            <person name="Brown C.T."/>
            <person name="Hug L.A."/>
            <person name="Thomas B.C."/>
            <person name="Sharon I."/>
            <person name="Castelle C.J."/>
            <person name="Singh A."/>
            <person name="Wilkins M.J."/>
            <person name="Williams K.H."/>
            <person name="Banfield J.F."/>
        </authorList>
    </citation>
    <scope>NUCLEOTIDE SEQUENCE [LARGE SCALE GENOMIC DNA]</scope>
</reference>
<protein>
    <submittedName>
        <fullName evidence="1">Uncharacterized protein</fullName>
    </submittedName>
</protein>
<dbReference type="Proteomes" id="UP000033966">
    <property type="component" value="Unassembled WGS sequence"/>
</dbReference>
<dbReference type="AlphaFoldDB" id="A0A0G1L911"/>
<sequence>MSETVNKTRLKTILKKITPKKFRSKIPLFMKEYTGKLMLDAAEAYLKKHTEGTNKKFQVSEEMNDSRINDDVVLPLLDKVIRYVCVTCEGDNISMGIYTRTSEIAGFVRTRTVEDAGFVRVLFNGRHPQPGIIFDTAAWGDKDRAKFYTLEQDAKSLGCELSWHRGTREVSLEFEFPITKKKKTYEVVGGI</sequence>
<name>A0A0G1L911_9BACT</name>
<proteinExistence type="predicted"/>
<comment type="caution">
    <text evidence="1">The sequence shown here is derived from an EMBL/GenBank/DDBJ whole genome shotgun (WGS) entry which is preliminary data.</text>
</comment>
<gene>
    <name evidence="1" type="ORF">UW92_C0001G0002</name>
</gene>
<accession>A0A0G1L911</accession>
<organism evidence="1 2">
    <name type="scientific">Candidatus Jorgensenbacteria bacterium GW2011_GWA2_45_13</name>
    <dbReference type="NCBI Taxonomy" id="1618662"/>
    <lineage>
        <taxon>Bacteria</taxon>
        <taxon>Candidatus Joergenseniibacteriota</taxon>
    </lineage>
</organism>
<dbReference type="EMBL" id="LCKF01000001">
    <property type="protein sequence ID" value="KKT92436.1"/>
    <property type="molecule type" value="Genomic_DNA"/>
</dbReference>
<evidence type="ECO:0000313" key="1">
    <source>
        <dbReference type="EMBL" id="KKT92436.1"/>
    </source>
</evidence>
<evidence type="ECO:0000313" key="2">
    <source>
        <dbReference type="Proteomes" id="UP000033966"/>
    </source>
</evidence>